<name>A0A6L6XYL2_9ACTN</name>
<evidence type="ECO:0000313" key="3">
    <source>
        <dbReference type="Proteomes" id="UP000473525"/>
    </source>
</evidence>
<evidence type="ECO:0000313" key="2">
    <source>
        <dbReference type="EMBL" id="MVQ51747.1"/>
    </source>
</evidence>
<evidence type="ECO:0000256" key="1">
    <source>
        <dbReference type="SAM" id="Phobius"/>
    </source>
</evidence>
<comment type="caution">
    <text evidence="2">The sequence shown here is derived from an EMBL/GenBank/DDBJ whole genome shotgun (WGS) entry which is preliminary data.</text>
</comment>
<reference evidence="2 3" key="1">
    <citation type="submission" date="2019-12" db="EMBL/GenBank/DDBJ databases">
        <authorList>
            <person name="Huq M.A."/>
        </authorList>
    </citation>
    <scope>NUCLEOTIDE SEQUENCE [LARGE SCALE GENOMIC DNA]</scope>
    <source>
        <strain evidence="2 3">MAH-18</strain>
    </source>
</reference>
<dbReference type="AlphaFoldDB" id="A0A6L6XYL2"/>
<organism evidence="2 3">
    <name type="scientific">Nocardioides agri</name>
    <dbReference type="NCBI Taxonomy" id="2682843"/>
    <lineage>
        <taxon>Bacteria</taxon>
        <taxon>Bacillati</taxon>
        <taxon>Actinomycetota</taxon>
        <taxon>Actinomycetes</taxon>
        <taxon>Propionibacteriales</taxon>
        <taxon>Nocardioidaceae</taxon>
        <taxon>Nocardioides</taxon>
    </lineage>
</organism>
<proteinExistence type="predicted"/>
<dbReference type="RefSeq" id="WP_157346767.1">
    <property type="nucleotide sequence ID" value="NZ_WSEK01000005.1"/>
</dbReference>
<keyword evidence="1" id="KW-1133">Transmembrane helix</keyword>
<protein>
    <submittedName>
        <fullName evidence="2">Uncharacterized protein</fullName>
    </submittedName>
</protein>
<sequence length="121" mass="12383">MSGSYPTTRPRITDAQLTVGVVVATDVALVLFVLLPERNPDLPLPAGLDALWMLGAVATVFLGPVAAGLAAYAGASALVLHGRTLGASERRSSLLTLALAAVFLIGLALAWGADGLVWFGD</sequence>
<gene>
    <name evidence="2" type="ORF">GON03_21425</name>
</gene>
<feature type="transmembrane region" description="Helical" evidence="1">
    <location>
        <begin position="94"/>
        <end position="113"/>
    </location>
</feature>
<dbReference type="Proteomes" id="UP000473525">
    <property type="component" value="Unassembled WGS sequence"/>
</dbReference>
<keyword evidence="3" id="KW-1185">Reference proteome</keyword>
<keyword evidence="1" id="KW-0472">Membrane</keyword>
<feature type="transmembrane region" description="Helical" evidence="1">
    <location>
        <begin position="50"/>
        <end position="73"/>
    </location>
</feature>
<accession>A0A6L6XYL2</accession>
<feature type="transmembrane region" description="Helical" evidence="1">
    <location>
        <begin position="12"/>
        <end position="35"/>
    </location>
</feature>
<keyword evidence="1" id="KW-0812">Transmembrane</keyword>
<dbReference type="EMBL" id="WSEK01000005">
    <property type="protein sequence ID" value="MVQ51747.1"/>
    <property type="molecule type" value="Genomic_DNA"/>
</dbReference>